<keyword evidence="2 7" id="KW-0812">Transmembrane</keyword>
<reference evidence="9 10" key="1">
    <citation type="submission" date="2023-08" db="EMBL/GenBank/DDBJ databases">
        <title>Black Yeasts Isolated from many extreme environments.</title>
        <authorList>
            <person name="Coleine C."/>
            <person name="Stajich J.E."/>
            <person name="Selbmann L."/>
        </authorList>
    </citation>
    <scope>NUCLEOTIDE SEQUENCE [LARGE SCALE GENOMIC DNA]</scope>
    <source>
        <strain evidence="9 10">CCFEE 5910</strain>
    </source>
</reference>
<dbReference type="PANTHER" id="PTHR33048">
    <property type="entry name" value="PTH11-LIKE INTEGRAL MEMBRANE PROTEIN (AFU_ORTHOLOGUE AFUA_5G11245)"/>
    <property type="match status" value="1"/>
</dbReference>
<keyword evidence="10" id="KW-1185">Reference proteome</keyword>
<sequence length="382" mass="42387">MSNPNPGFGLESWCLYGFGAACVVLRLRASIQHIQLDDYFVSFGLVSYTLLCVAFNEILKGVGSNLMTDEEVAQLTPAITSQRVRASRWVFVSEHAMLLTIWSMKAAMLVLYARLTDGVMQRKVLNGVVVWVVLSFVGDEVALCTICRPISQYWAVPVNNPQCASYQYYQIVNAVFNISTDIMLLAVGLPPMLKARLSIQQKLILAVVFGMGSFVVVAAILRAIYCLVPSLISYVYMNWYFREASVAVYVTNVPAVWVLLRDIFPGLQRLGRSTRETTSGNKRPSRGIAYVTPHLTDANPDQNANRMRTGGRGCDDQDLYTMDMDEYPNNEAEVTTSSPRLNDGHGGQELQNNASVSSQGGLLGIRRDITFPFSHVDVKQNV</sequence>
<dbReference type="InterPro" id="IPR049326">
    <property type="entry name" value="Rhodopsin_dom_fungi"/>
</dbReference>
<comment type="subcellular location">
    <subcellularLocation>
        <location evidence="1">Membrane</location>
        <topology evidence="1">Multi-pass membrane protein</topology>
    </subcellularLocation>
</comment>
<evidence type="ECO:0000256" key="3">
    <source>
        <dbReference type="ARBA" id="ARBA00022989"/>
    </source>
</evidence>
<evidence type="ECO:0000256" key="7">
    <source>
        <dbReference type="SAM" id="Phobius"/>
    </source>
</evidence>
<dbReference type="Pfam" id="PF20684">
    <property type="entry name" value="Fung_rhodopsin"/>
    <property type="match status" value="1"/>
</dbReference>
<feature type="transmembrane region" description="Helical" evidence="7">
    <location>
        <begin position="127"/>
        <end position="151"/>
    </location>
</feature>
<dbReference type="AlphaFoldDB" id="A0AAN7PRX6"/>
<comment type="similarity">
    <text evidence="5">Belongs to the SAT4 family.</text>
</comment>
<evidence type="ECO:0000256" key="4">
    <source>
        <dbReference type="ARBA" id="ARBA00023136"/>
    </source>
</evidence>
<accession>A0AAN7PRX6</accession>
<feature type="region of interest" description="Disordered" evidence="6">
    <location>
        <begin position="293"/>
        <end position="355"/>
    </location>
</feature>
<feature type="transmembrane region" description="Helical" evidence="7">
    <location>
        <begin position="96"/>
        <end position="115"/>
    </location>
</feature>
<evidence type="ECO:0000256" key="1">
    <source>
        <dbReference type="ARBA" id="ARBA00004141"/>
    </source>
</evidence>
<feature type="domain" description="Rhodopsin" evidence="8">
    <location>
        <begin position="28"/>
        <end position="261"/>
    </location>
</feature>
<name>A0AAN7PRX6_9EURO</name>
<dbReference type="InterPro" id="IPR052337">
    <property type="entry name" value="SAT4-like"/>
</dbReference>
<evidence type="ECO:0000256" key="2">
    <source>
        <dbReference type="ARBA" id="ARBA00022692"/>
    </source>
</evidence>
<feature type="transmembrane region" description="Helical" evidence="7">
    <location>
        <begin position="171"/>
        <end position="191"/>
    </location>
</feature>
<dbReference type="Proteomes" id="UP001309876">
    <property type="component" value="Unassembled WGS sequence"/>
</dbReference>
<evidence type="ECO:0000259" key="8">
    <source>
        <dbReference type="Pfam" id="PF20684"/>
    </source>
</evidence>
<dbReference type="PANTHER" id="PTHR33048:SF149">
    <property type="entry name" value="UBID FAMILY DECARBOXYLASE"/>
    <property type="match status" value="1"/>
</dbReference>
<evidence type="ECO:0000256" key="6">
    <source>
        <dbReference type="SAM" id="MobiDB-lite"/>
    </source>
</evidence>
<feature type="transmembrane region" description="Helical" evidence="7">
    <location>
        <begin position="39"/>
        <end position="59"/>
    </location>
</feature>
<organism evidence="9 10">
    <name type="scientific">Lithohypha guttulata</name>
    <dbReference type="NCBI Taxonomy" id="1690604"/>
    <lineage>
        <taxon>Eukaryota</taxon>
        <taxon>Fungi</taxon>
        <taxon>Dikarya</taxon>
        <taxon>Ascomycota</taxon>
        <taxon>Pezizomycotina</taxon>
        <taxon>Eurotiomycetes</taxon>
        <taxon>Chaetothyriomycetidae</taxon>
        <taxon>Chaetothyriales</taxon>
        <taxon>Trichomeriaceae</taxon>
        <taxon>Lithohypha</taxon>
    </lineage>
</organism>
<keyword evidence="3 7" id="KW-1133">Transmembrane helix</keyword>
<evidence type="ECO:0000313" key="10">
    <source>
        <dbReference type="Proteomes" id="UP001309876"/>
    </source>
</evidence>
<feature type="transmembrane region" description="Helical" evidence="7">
    <location>
        <begin position="203"/>
        <end position="225"/>
    </location>
</feature>
<protein>
    <recommendedName>
        <fullName evidence="8">Rhodopsin domain-containing protein</fullName>
    </recommendedName>
</protein>
<dbReference type="GO" id="GO:0016020">
    <property type="term" value="C:membrane"/>
    <property type="evidence" value="ECO:0007669"/>
    <property type="project" value="UniProtKB-SubCell"/>
</dbReference>
<proteinExistence type="inferred from homology"/>
<evidence type="ECO:0000256" key="5">
    <source>
        <dbReference type="ARBA" id="ARBA00038359"/>
    </source>
</evidence>
<feature type="transmembrane region" description="Helical" evidence="7">
    <location>
        <begin position="245"/>
        <end position="264"/>
    </location>
</feature>
<comment type="caution">
    <text evidence="9">The sequence shown here is derived from an EMBL/GenBank/DDBJ whole genome shotgun (WGS) entry which is preliminary data.</text>
</comment>
<keyword evidence="4 7" id="KW-0472">Membrane</keyword>
<gene>
    <name evidence="9" type="ORF">LTR05_008843</name>
</gene>
<feature type="transmembrane region" description="Helical" evidence="7">
    <location>
        <begin position="6"/>
        <end position="27"/>
    </location>
</feature>
<dbReference type="EMBL" id="JAVRRJ010000039">
    <property type="protein sequence ID" value="KAK5079915.1"/>
    <property type="molecule type" value="Genomic_DNA"/>
</dbReference>
<evidence type="ECO:0000313" key="9">
    <source>
        <dbReference type="EMBL" id="KAK5079915.1"/>
    </source>
</evidence>